<dbReference type="AlphaFoldDB" id="A0A314YL42"/>
<reference evidence="1 2" key="1">
    <citation type="submission" date="2018-02" db="EMBL/GenBank/DDBJ databases">
        <title>Draft genome of wild Prunus yedoensis var. nudiflora.</title>
        <authorList>
            <person name="Baek S."/>
            <person name="Kim J.-H."/>
            <person name="Choi K."/>
            <person name="Kim G.-B."/>
            <person name="Cho A."/>
            <person name="Jang H."/>
            <person name="Shin C.-H."/>
            <person name="Yu H.-J."/>
            <person name="Mun J.-H."/>
        </authorList>
    </citation>
    <scope>NUCLEOTIDE SEQUENCE [LARGE SCALE GENOMIC DNA]</scope>
    <source>
        <strain evidence="2">cv. Jeju island</strain>
        <tissue evidence="1">Leaf</tissue>
    </source>
</reference>
<sequence>MLICHRTEISSQSSIHFTRTLTRLFHLPKRLLADVRASTLQYELMTIRSLVKEAAIQSSTDDNACWTRPSVLHSSSDAGWPQYSGRWRPQNGYPMSLSSIPEHQIVLLQFRYCLSLPADREGRTFAIERRRNKHRQQSFIFLSVELRKPEIELRYGK</sequence>
<protein>
    <submittedName>
        <fullName evidence="1">Uncharacterized protein</fullName>
    </submittedName>
</protein>
<gene>
    <name evidence="1" type="ORF">Pyn_09157</name>
</gene>
<name>A0A314YL42_PRUYE</name>
<proteinExistence type="predicted"/>
<organism evidence="1 2">
    <name type="scientific">Prunus yedoensis var. nudiflora</name>
    <dbReference type="NCBI Taxonomy" id="2094558"/>
    <lineage>
        <taxon>Eukaryota</taxon>
        <taxon>Viridiplantae</taxon>
        <taxon>Streptophyta</taxon>
        <taxon>Embryophyta</taxon>
        <taxon>Tracheophyta</taxon>
        <taxon>Spermatophyta</taxon>
        <taxon>Magnoliopsida</taxon>
        <taxon>eudicotyledons</taxon>
        <taxon>Gunneridae</taxon>
        <taxon>Pentapetalae</taxon>
        <taxon>rosids</taxon>
        <taxon>fabids</taxon>
        <taxon>Rosales</taxon>
        <taxon>Rosaceae</taxon>
        <taxon>Amygdaloideae</taxon>
        <taxon>Amygdaleae</taxon>
        <taxon>Prunus</taxon>
    </lineage>
</organism>
<dbReference type="EMBL" id="PJQY01000626">
    <property type="protein sequence ID" value="PQQ09295.1"/>
    <property type="molecule type" value="Genomic_DNA"/>
</dbReference>
<keyword evidence="2" id="KW-1185">Reference proteome</keyword>
<comment type="caution">
    <text evidence="1">The sequence shown here is derived from an EMBL/GenBank/DDBJ whole genome shotgun (WGS) entry which is preliminary data.</text>
</comment>
<evidence type="ECO:0000313" key="1">
    <source>
        <dbReference type="EMBL" id="PQQ09295.1"/>
    </source>
</evidence>
<accession>A0A314YL42</accession>
<dbReference type="Proteomes" id="UP000250321">
    <property type="component" value="Unassembled WGS sequence"/>
</dbReference>
<evidence type="ECO:0000313" key="2">
    <source>
        <dbReference type="Proteomes" id="UP000250321"/>
    </source>
</evidence>